<dbReference type="PROSITE" id="PS01162">
    <property type="entry name" value="QOR_ZETA_CRYSTAL"/>
    <property type="match status" value="1"/>
</dbReference>
<evidence type="ECO:0000256" key="4">
    <source>
        <dbReference type="ARBA" id="ARBA00022857"/>
    </source>
</evidence>
<dbReference type="InterPro" id="IPR036291">
    <property type="entry name" value="NAD(P)-bd_dom_sf"/>
</dbReference>
<gene>
    <name evidence="8" type="ORF">SAMN05444352_120113</name>
</gene>
<dbReference type="SMART" id="SM00829">
    <property type="entry name" value="PKS_ER"/>
    <property type="match status" value="1"/>
</dbReference>
<proteinExistence type="inferred from homology"/>
<dbReference type="RefSeq" id="WP_042129781.1">
    <property type="nucleotide sequence ID" value="NZ_FZOL01000020.1"/>
</dbReference>
<evidence type="ECO:0000313" key="8">
    <source>
        <dbReference type="EMBL" id="SNS99719.1"/>
    </source>
</evidence>
<dbReference type="NCBIfam" id="TIGR02817">
    <property type="entry name" value="adh_fam_1"/>
    <property type="match status" value="1"/>
</dbReference>
<keyword evidence="6" id="KW-0560">Oxidoreductase</keyword>
<dbReference type="PANTHER" id="PTHR44154">
    <property type="entry name" value="QUINONE OXIDOREDUCTASE"/>
    <property type="match status" value="1"/>
</dbReference>
<dbReference type="InterPro" id="IPR011032">
    <property type="entry name" value="GroES-like_sf"/>
</dbReference>
<comment type="similarity">
    <text evidence="6">Belongs to the zinc-containing alcohol dehydrogenase family. Quinone oxidoreductase subfamily.</text>
</comment>
<dbReference type="GO" id="GO:0008270">
    <property type="term" value="F:zinc ion binding"/>
    <property type="evidence" value="ECO:0007669"/>
    <property type="project" value="InterPro"/>
</dbReference>
<comment type="subcellular location">
    <subcellularLocation>
        <location evidence="1">Cytoplasm</location>
    </subcellularLocation>
</comment>
<name>A0A239J1N5_9PSED</name>
<evidence type="ECO:0000256" key="6">
    <source>
        <dbReference type="RuleBase" id="RU364000"/>
    </source>
</evidence>
<keyword evidence="5" id="KW-0694">RNA-binding</keyword>
<dbReference type="InterPro" id="IPR051603">
    <property type="entry name" value="Zinc-ADH_QOR/CCCR"/>
</dbReference>
<dbReference type="InterPro" id="IPR002364">
    <property type="entry name" value="Quin_OxRdtase/zeta-crystal_CS"/>
</dbReference>
<dbReference type="InterPro" id="IPR020843">
    <property type="entry name" value="ER"/>
</dbReference>
<evidence type="ECO:0000256" key="5">
    <source>
        <dbReference type="ARBA" id="ARBA00022884"/>
    </source>
</evidence>
<dbReference type="PANTHER" id="PTHR44154:SF1">
    <property type="entry name" value="QUINONE OXIDOREDUCTASE"/>
    <property type="match status" value="1"/>
</dbReference>
<dbReference type="GO" id="GO:0016491">
    <property type="term" value="F:oxidoreductase activity"/>
    <property type="evidence" value="ECO:0007669"/>
    <property type="project" value="UniProtKB-KW"/>
</dbReference>
<dbReference type="Pfam" id="PF08240">
    <property type="entry name" value="ADH_N"/>
    <property type="match status" value="1"/>
</dbReference>
<evidence type="ECO:0000313" key="9">
    <source>
        <dbReference type="Proteomes" id="UP000198407"/>
    </source>
</evidence>
<reference evidence="9" key="1">
    <citation type="submission" date="2017-06" db="EMBL/GenBank/DDBJ databases">
        <authorList>
            <person name="Varghese N."/>
            <person name="Submissions S."/>
        </authorList>
    </citation>
    <scope>NUCLEOTIDE SEQUENCE [LARGE SCALE GENOMIC DNA]</scope>
    <source>
        <strain evidence="9">DSM 22348</strain>
    </source>
</reference>
<dbReference type="Pfam" id="PF13602">
    <property type="entry name" value="ADH_zinc_N_2"/>
    <property type="match status" value="1"/>
</dbReference>
<dbReference type="Proteomes" id="UP000198407">
    <property type="component" value="Unassembled WGS sequence"/>
</dbReference>
<protein>
    <recommendedName>
        <fullName evidence="6">Zinc-type alcohol dehydrogenase-like protein</fullName>
    </recommendedName>
</protein>
<dbReference type="SUPFAM" id="SSF50129">
    <property type="entry name" value="GroES-like"/>
    <property type="match status" value="1"/>
</dbReference>
<dbReference type="GO" id="GO:0003723">
    <property type="term" value="F:RNA binding"/>
    <property type="evidence" value="ECO:0007669"/>
    <property type="project" value="UniProtKB-KW"/>
</dbReference>
<dbReference type="Gene3D" id="3.40.50.720">
    <property type="entry name" value="NAD(P)-binding Rossmann-like Domain"/>
    <property type="match status" value="1"/>
</dbReference>
<evidence type="ECO:0000256" key="3">
    <source>
        <dbReference type="ARBA" id="ARBA00022490"/>
    </source>
</evidence>
<feature type="domain" description="Enoyl reductase (ER)" evidence="7">
    <location>
        <begin position="16"/>
        <end position="334"/>
    </location>
</feature>
<dbReference type="InterPro" id="IPR013154">
    <property type="entry name" value="ADH-like_N"/>
</dbReference>
<dbReference type="InterPro" id="IPR014182">
    <property type="entry name" value="ADH_Zn_typ-1"/>
</dbReference>
<dbReference type="CDD" id="cd08252">
    <property type="entry name" value="AL_MDR"/>
    <property type="match status" value="1"/>
</dbReference>
<dbReference type="Gene3D" id="3.90.180.10">
    <property type="entry name" value="Medium-chain alcohol dehydrogenases, catalytic domain"/>
    <property type="match status" value="1"/>
</dbReference>
<dbReference type="STRING" id="1215104.GCA_000730585_00458"/>
<evidence type="ECO:0000259" key="7">
    <source>
        <dbReference type="SMART" id="SM00829"/>
    </source>
</evidence>
<dbReference type="AlphaFoldDB" id="A0A239J1N5"/>
<dbReference type="SUPFAM" id="SSF51735">
    <property type="entry name" value="NAD(P)-binding Rossmann-fold domains"/>
    <property type="match status" value="1"/>
</dbReference>
<keyword evidence="3" id="KW-0963">Cytoplasm</keyword>
<keyword evidence="9" id="KW-1185">Reference proteome</keyword>
<sequence length="337" mass="36552">MKAIAYYQSLPIEDPAALQDIELPAPEPGPRDLLVEVRAISVNPVDTKVRRNVQPENGTAKVLGWDVAGVVKAVGREVSLFQPGDKVYYAGSIARAGANSELHVVDERIVGHMPRSLGFAEAAALPLTAITAWELLFERLRIAEGKADLGQSLLIVGAAGGVGSILTQLASQLTGLKVIGTASRAETQQWVRDRGADHVINHRQPLAEALRAEGIAQVTHVASLTETDQHLDQLVEALAPQGKLALIDDPKQLDVVKLKRKSLSLHWEFMYTRSLFETADMLEQHKLLNRVAELIDAGTLKTTLGEHFGTINAHNLRRAHQLLESGAAKGKIVLEGF</sequence>
<evidence type="ECO:0000256" key="1">
    <source>
        <dbReference type="ARBA" id="ARBA00004496"/>
    </source>
</evidence>
<dbReference type="OrthoDB" id="9785812at2"/>
<accession>A0A239J1N5</accession>
<evidence type="ECO:0000256" key="2">
    <source>
        <dbReference type="ARBA" id="ARBA00011881"/>
    </source>
</evidence>
<keyword evidence="6" id="KW-0479">Metal-binding</keyword>
<comment type="subunit">
    <text evidence="2">Homotetramer.</text>
</comment>
<keyword evidence="4" id="KW-0521">NADP</keyword>
<keyword evidence="6" id="KW-0862">Zinc</keyword>
<dbReference type="EMBL" id="FZOL01000020">
    <property type="protein sequence ID" value="SNS99719.1"/>
    <property type="molecule type" value="Genomic_DNA"/>
</dbReference>
<organism evidence="8 9">
    <name type="scientific">Pseudomonas japonica</name>
    <dbReference type="NCBI Taxonomy" id="256466"/>
    <lineage>
        <taxon>Bacteria</taxon>
        <taxon>Pseudomonadati</taxon>
        <taxon>Pseudomonadota</taxon>
        <taxon>Gammaproteobacteria</taxon>
        <taxon>Pseudomonadales</taxon>
        <taxon>Pseudomonadaceae</taxon>
        <taxon>Pseudomonas</taxon>
    </lineage>
</organism>
<dbReference type="GO" id="GO:0005737">
    <property type="term" value="C:cytoplasm"/>
    <property type="evidence" value="ECO:0007669"/>
    <property type="project" value="UniProtKB-SubCell"/>
</dbReference>